<sequence length="275" mass="29327">MGLNVHQGSGIGGKPRSGGELCTNRPITPNSGGSVRWPEWSGAGYGRFRRVRTLARLVGCGEWVEELGSARRERILDAAREVVVREGFAGASVQAIALEAGVTRPTLYGEFGDRGVIFAELLDREEATVMGLVAAGMPEMPLGVDPLEFAGELADVYLEMVSCAPRSWQFVLMPSEGAPPGTFERVQRGKAAIRKRSAVLIAQAARARGREVDAELLSHAALAVGETAARLVLEAGEAGERAEVARTLRWLARRVIAGTNGETGIQNTPPPAPMF</sequence>
<dbReference type="Proteomes" id="UP000466794">
    <property type="component" value="Unassembled WGS sequence"/>
</dbReference>
<dbReference type="GO" id="GO:0000976">
    <property type="term" value="F:transcription cis-regulatory region binding"/>
    <property type="evidence" value="ECO:0007669"/>
    <property type="project" value="TreeGrafter"/>
</dbReference>
<reference evidence="5 6" key="1">
    <citation type="submission" date="2019-12" db="EMBL/GenBank/DDBJ databases">
        <title>Nocardia sp. nov. ET3-3 isolated from soil.</title>
        <authorList>
            <person name="Kanchanasin P."/>
            <person name="Tanasupawat S."/>
            <person name="Yuki M."/>
            <person name="Kudo T."/>
        </authorList>
    </citation>
    <scope>NUCLEOTIDE SEQUENCE [LARGE SCALE GENOMIC DNA]</scope>
    <source>
        <strain evidence="5 6">ET3-3</strain>
    </source>
</reference>
<dbReference type="InterPro" id="IPR001647">
    <property type="entry name" value="HTH_TetR"/>
</dbReference>
<feature type="DNA-binding region" description="H-T-H motif" evidence="2">
    <location>
        <begin position="92"/>
        <end position="111"/>
    </location>
</feature>
<dbReference type="PANTHER" id="PTHR30055">
    <property type="entry name" value="HTH-TYPE TRANSCRIPTIONAL REGULATOR RUTR"/>
    <property type="match status" value="1"/>
</dbReference>
<dbReference type="InterPro" id="IPR009057">
    <property type="entry name" value="Homeodomain-like_sf"/>
</dbReference>
<dbReference type="PROSITE" id="PS50977">
    <property type="entry name" value="HTH_TETR_2"/>
    <property type="match status" value="1"/>
</dbReference>
<evidence type="ECO:0000256" key="2">
    <source>
        <dbReference type="PROSITE-ProRule" id="PRU00335"/>
    </source>
</evidence>
<dbReference type="InterPro" id="IPR050109">
    <property type="entry name" value="HTH-type_TetR-like_transc_reg"/>
</dbReference>
<evidence type="ECO:0000313" key="6">
    <source>
        <dbReference type="Proteomes" id="UP000466794"/>
    </source>
</evidence>
<dbReference type="AlphaFoldDB" id="A0A7K1UTF5"/>
<dbReference type="Gene3D" id="1.10.357.10">
    <property type="entry name" value="Tetracycline Repressor, domain 2"/>
    <property type="match status" value="1"/>
</dbReference>
<proteinExistence type="predicted"/>
<keyword evidence="6" id="KW-1185">Reference proteome</keyword>
<evidence type="ECO:0000259" key="4">
    <source>
        <dbReference type="PROSITE" id="PS50977"/>
    </source>
</evidence>
<evidence type="ECO:0000256" key="1">
    <source>
        <dbReference type="ARBA" id="ARBA00023125"/>
    </source>
</evidence>
<dbReference type="PRINTS" id="PR00455">
    <property type="entry name" value="HTHTETR"/>
</dbReference>
<name>A0A7K1UTF5_9NOCA</name>
<gene>
    <name evidence="5" type="ORF">GPX89_10385</name>
</gene>
<organism evidence="5 6">
    <name type="scientific">Nocardia terrae</name>
    <dbReference type="NCBI Taxonomy" id="2675851"/>
    <lineage>
        <taxon>Bacteria</taxon>
        <taxon>Bacillati</taxon>
        <taxon>Actinomycetota</taxon>
        <taxon>Actinomycetes</taxon>
        <taxon>Mycobacteriales</taxon>
        <taxon>Nocardiaceae</taxon>
        <taxon>Nocardia</taxon>
    </lineage>
</organism>
<dbReference type="Pfam" id="PF00440">
    <property type="entry name" value="TetR_N"/>
    <property type="match status" value="1"/>
</dbReference>
<dbReference type="EMBL" id="WRPP01000002">
    <property type="protein sequence ID" value="MVU77646.1"/>
    <property type="molecule type" value="Genomic_DNA"/>
</dbReference>
<evidence type="ECO:0000313" key="5">
    <source>
        <dbReference type="EMBL" id="MVU77646.1"/>
    </source>
</evidence>
<accession>A0A7K1UTF5</accession>
<dbReference type="GO" id="GO:0003700">
    <property type="term" value="F:DNA-binding transcription factor activity"/>
    <property type="evidence" value="ECO:0007669"/>
    <property type="project" value="TreeGrafter"/>
</dbReference>
<evidence type="ECO:0000256" key="3">
    <source>
        <dbReference type="SAM" id="MobiDB-lite"/>
    </source>
</evidence>
<feature type="domain" description="HTH tetR-type" evidence="4">
    <location>
        <begin position="69"/>
        <end position="129"/>
    </location>
</feature>
<feature type="region of interest" description="Disordered" evidence="3">
    <location>
        <begin position="1"/>
        <end position="35"/>
    </location>
</feature>
<dbReference type="PANTHER" id="PTHR30055:SF223">
    <property type="entry name" value="HTH-TYPE TRANSCRIPTIONAL REGULATOR UIDR"/>
    <property type="match status" value="1"/>
</dbReference>
<comment type="caution">
    <text evidence="5">The sequence shown here is derived from an EMBL/GenBank/DDBJ whole genome shotgun (WGS) entry which is preliminary data.</text>
</comment>
<protein>
    <submittedName>
        <fullName evidence="5">TetR family transcriptional regulator</fullName>
    </submittedName>
</protein>
<dbReference type="SUPFAM" id="SSF46689">
    <property type="entry name" value="Homeodomain-like"/>
    <property type="match status" value="1"/>
</dbReference>
<keyword evidence="1 2" id="KW-0238">DNA-binding</keyword>